<sequence length="294" mass="31953">MQSSRFTLQGRRAMHAFDWPAMNFLGPFSSCSHPSASTATRTSAIEQFIRRSSTLACFNPIEKFRALKCAFLGFTCLILLPGISMAAGSMELKTEAEKINYSVGYQIGGDFKAQGVELTPDLLVQGIRDALAKTAPLMTPQQMTTTLVNLKKKIVADQQRQEKNAAEENRKASAAFLKEHAKQKGVTALPSGVQYKVIKAGSGRKPTLQDSVSINYRVTRIDGTEIARTEAGAPRSYPVAKAIPGLQEVLPLMEEGAKWEIVLPTAKAAGGHEPLDDMGVIIYELELVSILPAK</sequence>
<feature type="domain" description="PPIase FKBP-type" evidence="8">
    <location>
        <begin position="209"/>
        <end position="291"/>
    </location>
</feature>
<reference evidence="9 10" key="1">
    <citation type="submission" date="2021-05" db="EMBL/GenBank/DDBJ databases">
        <title>The draft genome of Geobacter luticola JCM 17780.</title>
        <authorList>
            <person name="Xu Z."/>
            <person name="Masuda Y."/>
            <person name="Itoh H."/>
            <person name="Senoo K."/>
        </authorList>
    </citation>
    <scope>NUCLEOTIDE SEQUENCE [LARGE SCALE GENOMIC DNA]</scope>
    <source>
        <strain evidence="9 10">JCM 17780</strain>
    </source>
</reference>
<dbReference type="InterPro" id="IPR046357">
    <property type="entry name" value="PPIase_dom_sf"/>
</dbReference>
<dbReference type="PROSITE" id="PS50059">
    <property type="entry name" value="FKBP_PPIASE"/>
    <property type="match status" value="1"/>
</dbReference>
<dbReference type="InterPro" id="IPR000774">
    <property type="entry name" value="PPIase_FKBP_N"/>
</dbReference>
<dbReference type="GO" id="GO:0016853">
    <property type="term" value="F:isomerase activity"/>
    <property type="evidence" value="ECO:0007669"/>
    <property type="project" value="UniProtKB-KW"/>
</dbReference>
<evidence type="ECO:0000256" key="5">
    <source>
        <dbReference type="ARBA" id="ARBA00023235"/>
    </source>
</evidence>
<dbReference type="Gene3D" id="1.10.287.460">
    <property type="entry name" value="Peptidyl-prolyl cis-trans isomerase, FKBP-type, N-terminal domain"/>
    <property type="match status" value="1"/>
</dbReference>
<dbReference type="SUPFAM" id="SSF54534">
    <property type="entry name" value="FKBP-like"/>
    <property type="match status" value="1"/>
</dbReference>
<dbReference type="Pfam" id="PF01346">
    <property type="entry name" value="FKBP_N"/>
    <property type="match status" value="1"/>
</dbReference>
<keyword evidence="10" id="KW-1185">Reference proteome</keyword>
<organism evidence="9 10">
    <name type="scientific">Geomobilimonas luticola</name>
    <dbReference type="NCBI Taxonomy" id="1114878"/>
    <lineage>
        <taxon>Bacteria</taxon>
        <taxon>Pseudomonadati</taxon>
        <taxon>Thermodesulfobacteriota</taxon>
        <taxon>Desulfuromonadia</taxon>
        <taxon>Geobacterales</taxon>
        <taxon>Geobacteraceae</taxon>
        <taxon>Geomobilimonas</taxon>
    </lineage>
</organism>
<evidence type="ECO:0000256" key="4">
    <source>
        <dbReference type="ARBA" id="ARBA00023110"/>
    </source>
</evidence>
<evidence type="ECO:0000259" key="8">
    <source>
        <dbReference type="PROSITE" id="PS50059"/>
    </source>
</evidence>
<gene>
    <name evidence="9" type="ORF">KI810_08785</name>
</gene>
<dbReference type="EC" id="5.2.1.8" evidence="7"/>
<dbReference type="EMBL" id="JAHCVK010000002">
    <property type="protein sequence ID" value="MBT0653148.1"/>
    <property type="molecule type" value="Genomic_DNA"/>
</dbReference>
<dbReference type="RefSeq" id="WP_214175128.1">
    <property type="nucleotide sequence ID" value="NZ_JAHCVK010000002.1"/>
</dbReference>
<dbReference type="InterPro" id="IPR001179">
    <property type="entry name" value="PPIase_FKBP_dom"/>
</dbReference>
<evidence type="ECO:0000256" key="1">
    <source>
        <dbReference type="ARBA" id="ARBA00000971"/>
    </source>
</evidence>
<accession>A0ABS5SCP7</accession>
<name>A0ABS5SCP7_9BACT</name>
<keyword evidence="3" id="KW-0732">Signal</keyword>
<dbReference type="Proteomes" id="UP000756860">
    <property type="component" value="Unassembled WGS sequence"/>
</dbReference>
<evidence type="ECO:0000256" key="3">
    <source>
        <dbReference type="ARBA" id="ARBA00022729"/>
    </source>
</evidence>
<keyword evidence="5 6" id="KW-0413">Isomerase</keyword>
<evidence type="ECO:0000256" key="2">
    <source>
        <dbReference type="ARBA" id="ARBA00006577"/>
    </source>
</evidence>
<evidence type="ECO:0000313" key="10">
    <source>
        <dbReference type="Proteomes" id="UP000756860"/>
    </source>
</evidence>
<evidence type="ECO:0000313" key="9">
    <source>
        <dbReference type="EMBL" id="MBT0653148.1"/>
    </source>
</evidence>
<proteinExistence type="inferred from homology"/>
<evidence type="ECO:0000256" key="6">
    <source>
        <dbReference type="PROSITE-ProRule" id="PRU00277"/>
    </source>
</evidence>
<dbReference type="Gene3D" id="3.10.50.40">
    <property type="match status" value="1"/>
</dbReference>
<dbReference type="InterPro" id="IPR036944">
    <property type="entry name" value="PPIase_FKBP_N_sf"/>
</dbReference>
<comment type="caution">
    <text evidence="9">The sequence shown here is derived from an EMBL/GenBank/DDBJ whole genome shotgun (WGS) entry which is preliminary data.</text>
</comment>
<comment type="catalytic activity">
    <reaction evidence="1 6 7">
        <text>[protein]-peptidylproline (omega=180) = [protein]-peptidylproline (omega=0)</text>
        <dbReference type="Rhea" id="RHEA:16237"/>
        <dbReference type="Rhea" id="RHEA-COMP:10747"/>
        <dbReference type="Rhea" id="RHEA-COMP:10748"/>
        <dbReference type="ChEBI" id="CHEBI:83833"/>
        <dbReference type="ChEBI" id="CHEBI:83834"/>
        <dbReference type="EC" id="5.2.1.8"/>
    </reaction>
</comment>
<dbReference type="PANTHER" id="PTHR43811">
    <property type="entry name" value="FKBP-TYPE PEPTIDYL-PROLYL CIS-TRANS ISOMERASE FKPA"/>
    <property type="match status" value="1"/>
</dbReference>
<comment type="similarity">
    <text evidence="2 7">Belongs to the FKBP-type PPIase family.</text>
</comment>
<protein>
    <recommendedName>
        <fullName evidence="7">Peptidyl-prolyl cis-trans isomerase</fullName>
        <ecNumber evidence="7">5.2.1.8</ecNumber>
    </recommendedName>
</protein>
<dbReference type="PANTHER" id="PTHR43811:SF23">
    <property type="entry name" value="FKBP-TYPE 22 KDA PEPTIDYL-PROLYL CIS-TRANS ISOMERASE"/>
    <property type="match status" value="1"/>
</dbReference>
<dbReference type="Pfam" id="PF00254">
    <property type="entry name" value="FKBP_C"/>
    <property type="match status" value="1"/>
</dbReference>
<evidence type="ECO:0000256" key="7">
    <source>
        <dbReference type="RuleBase" id="RU003915"/>
    </source>
</evidence>
<keyword evidence="4 6" id="KW-0697">Rotamase</keyword>
<dbReference type="InterPro" id="IPR008104">
    <property type="entry name" value="INFPOTNTIATR"/>
</dbReference>
<dbReference type="PRINTS" id="PR01730">
    <property type="entry name" value="INFPOTNTIATR"/>
</dbReference>